<name>A0AAJ0H3V0_9PEZI</name>
<dbReference type="InterPro" id="IPR056119">
    <property type="entry name" value="DUF7702"/>
</dbReference>
<dbReference type="Proteomes" id="UP001273166">
    <property type="component" value="Unassembled WGS sequence"/>
</dbReference>
<proteinExistence type="predicted"/>
<reference evidence="3" key="2">
    <citation type="submission" date="2023-06" db="EMBL/GenBank/DDBJ databases">
        <authorList>
            <consortium name="Lawrence Berkeley National Laboratory"/>
            <person name="Mondo S.J."/>
            <person name="Hensen N."/>
            <person name="Bonometti L."/>
            <person name="Westerberg I."/>
            <person name="Brannstrom I.O."/>
            <person name="Guillou S."/>
            <person name="Cros-Aarteil S."/>
            <person name="Calhoun S."/>
            <person name="Haridas S."/>
            <person name="Kuo A."/>
            <person name="Pangilinan J."/>
            <person name="Riley R."/>
            <person name="Labutti K."/>
            <person name="Andreopoulos B."/>
            <person name="Lipzen A."/>
            <person name="Chen C."/>
            <person name="Yanf M."/>
            <person name="Daum C."/>
            <person name="Ng V."/>
            <person name="Clum A."/>
            <person name="Steindorff A."/>
            <person name="Ohm R."/>
            <person name="Martin F."/>
            <person name="Silar P."/>
            <person name="Natvig D."/>
            <person name="Lalanne C."/>
            <person name="Gautier V."/>
            <person name="Ament-Velasquez S.L."/>
            <person name="Kruys A."/>
            <person name="Hutchinson M.I."/>
            <person name="Powell A.J."/>
            <person name="Barry K."/>
            <person name="Miller A.N."/>
            <person name="Grigoriev I.V."/>
            <person name="Debuchy R."/>
            <person name="Gladieux P."/>
            <person name="Thoren M.H."/>
            <person name="Johannesson H."/>
        </authorList>
    </citation>
    <scope>NUCLEOTIDE SEQUENCE</scope>
    <source>
        <strain evidence="3">CBS 333.67</strain>
    </source>
</reference>
<feature type="transmembrane region" description="Helical" evidence="1">
    <location>
        <begin position="6"/>
        <end position="28"/>
    </location>
</feature>
<feature type="transmembrane region" description="Helical" evidence="1">
    <location>
        <begin position="108"/>
        <end position="126"/>
    </location>
</feature>
<dbReference type="RefSeq" id="XP_062726834.1">
    <property type="nucleotide sequence ID" value="XM_062871115.1"/>
</dbReference>
<dbReference type="AlphaFoldDB" id="A0AAJ0H3V0"/>
<dbReference type="GeneID" id="87889944"/>
<keyword evidence="4" id="KW-1185">Reference proteome</keyword>
<dbReference type="EMBL" id="JAUDZG010000001">
    <property type="protein sequence ID" value="KAK3311054.1"/>
    <property type="molecule type" value="Genomic_DNA"/>
</dbReference>
<keyword evidence="1" id="KW-1133">Transmembrane helix</keyword>
<evidence type="ECO:0000259" key="2">
    <source>
        <dbReference type="Pfam" id="PF24800"/>
    </source>
</evidence>
<sequence>MVVNPHTAAAIAQVVLYVPMVPLALYLLARNWRYRPRTAWYPPAVFSTVRLVGGIVTIIEQQNQRNRGLIIATIILLNLGLIPLILAYLGYARLVLEHHFADNRRLNILLRLIKIGVLVAAGFLGTAGGYAGQPEHADAQSKLSRAAYTIFALALVVLIASFIRLFLNLSQITPAHRTYVRWALVAAVPLCVRAAYGIIGVVVASGTNILTSDWSPLFGSATAFGLMALLPEYIVLSIYIFLSIYHLRTNKQEELIEERIKLESRDMS</sequence>
<gene>
    <name evidence="3" type="ORF">B0T15DRAFT_60120</name>
</gene>
<evidence type="ECO:0000256" key="1">
    <source>
        <dbReference type="SAM" id="Phobius"/>
    </source>
</evidence>
<dbReference type="PANTHER" id="PTHR42109">
    <property type="entry name" value="UNPLACED GENOMIC SCAFFOLD UM_SCAF_CONTIG_1.265, WHOLE GENOME SHOTGUN SEQUENCE"/>
    <property type="match status" value="1"/>
</dbReference>
<feature type="transmembrane region" description="Helical" evidence="1">
    <location>
        <begin position="217"/>
        <end position="242"/>
    </location>
</feature>
<feature type="transmembrane region" description="Helical" evidence="1">
    <location>
        <begin position="146"/>
        <end position="167"/>
    </location>
</feature>
<keyword evidence="1" id="KW-0812">Transmembrane</keyword>
<comment type="caution">
    <text evidence="3">The sequence shown here is derived from an EMBL/GenBank/DDBJ whole genome shotgun (WGS) entry which is preliminary data.</text>
</comment>
<evidence type="ECO:0000313" key="4">
    <source>
        <dbReference type="Proteomes" id="UP001273166"/>
    </source>
</evidence>
<dbReference type="Pfam" id="PF24800">
    <property type="entry name" value="DUF7702"/>
    <property type="match status" value="1"/>
</dbReference>
<dbReference type="PANTHER" id="PTHR42109:SF2">
    <property type="entry name" value="INTEGRAL MEMBRANE PROTEIN"/>
    <property type="match status" value="1"/>
</dbReference>
<protein>
    <recommendedName>
        <fullName evidence="2">DUF7702 domain-containing protein</fullName>
    </recommendedName>
</protein>
<evidence type="ECO:0000313" key="3">
    <source>
        <dbReference type="EMBL" id="KAK3311054.1"/>
    </source>
</evidence>
<feature type="transmembrane region" description="Helical" evidence="1">
    <location>
        <begin position="179"/>
        <end position="205"/>
    </location>
</feature>
<organism evidence="3 4">
    <name type="scientific">Chaetomium strumarium</name>
    <dbReference type="NCBI Taxonomy" id="1170767"/>
    <lineage>
        <taxon>Eukaryota</taxon>
        <taxon>Fungi</taxon>
        <taxon>Dikarya</taxon>
        <taxon>Ascomycota</taxon>
        <taxon>Pezizomycotina</taxon>
        <taxon>Sordariomycetes</taxon>
        <taxon>Sordariomycetidae</taxon>
        <taxon>Sordariales</taxon>
        <taxon>Chaetomiaceae</taxon>
        <taxon>Chaetomium</taxon>
    </lineage>
</organism>
<reference evidence="3" key="1">
    <citation type="journal article" date="2023" name="Mol. Phylogenet. Evol.">
        <title>Genome-scale phylogeny and comparative genomics of the fungal order Sordariales.</title>
        <authorList>
            <person name="Hensen N."/>
            <person name="Bonometti L."/>
            <person name="Westerberg I."/>
            <person name="Brannstrom I.O."/>
            <person name="Guillou S."/>
            <person name="Cros-Aarteil S."/>
            <person name="Calhoun S."/>
            <person name="Haridas S."/>
            <person name="Kuo A."/>
            <person name="Mondo S."/>
            <person name="Pangilinan J."/>
            <person name="Riley R."/>
            <person name="LaButti K."/>
            <person name="Andreopoulos B."/>
            <person name="Lipzen A."/>
            <person name="Chen C."/>
            <person name="Yan M."/>
            <person name="Daum C."/>
            <person name="Ng V."/>
            <person name="Clum A."/>
            <person name="Steindorff A."/>
            <person name="Ohm R.A."/>
            <person name="Martin F."/>
            <person name="Silar P."/>
            <person name="Natvig D.O."/>
            <person name="Lalanne C."/>
            <person name="Gautier V."/>
            <person name="Ament-Velasquez S.L."/>
            <person name="Kruys A."/>
            <person name="Hutchinson M.I."/>
            <person name="Powell A.J."/>
            <person name="Barry K."/>
            <person name="Miller A.N."/>
            <person name="Grigoriev I.V."/>
            <person name="Debuchy R."/>
            <person name="Gladieux P."/>
            <person name="Hiltunen Thoren M."/>
            <person name="Johannesson H."/>
        </authorList>
    </citation>
    <scope>NUCLEOTIDE SEQUENCE</scope>
    <source>
        <strain evidence="3">CBS 333.67</strain>
    </source>
</reference>
<feature type="domain" description="DUF7702" evidence="2">
    <location>
        <begin position="6"/>
        <end position="244"/>
    </location>
</feature>
<keyword evidence="1" id="KW-0472">Membrane</keyword>
<feature type="transmembrane region" description="Helical" evidence="1">
    <location>
        <begin position="71"/>
        <end position="96"/>
    </location>
</feature>
<feature type="transmembrane region" description="Helical" evidence="1">
    <location>
        <begin position="40"/>
        <end position="59"/>
    </location>
</feature>
<accession>A0AAJ0H3V0</accession>